<feature type="region of interest" description="Disordered" evidence="1">
    <location>
        <begin position="178"/>
        <end position="202"/>
    </location>
</feature>
<accession>A0A845AVX9</accession>
<comment type="caution">
    <text evidence="3">The sequence shown here is derived from an EMBL/GenBank/DDBJ whole genome shotgun (WGS) entry which is preliminary data.</text>
</comment>
<protein>
    <submittedName>
        <fullName evidence="3">Uncharacterized protein</fullName>
    </submittedName>
</protein>
<keyword evidence="4" id="KW-1185">Reference proteome</keyword>
<name>A0A845AVX9_9SPHN</name>
<dbReference type="EMBL" id="WTYE01000001">
    <property type="protein sequence ID" value="MXP33333.1"/>
    <property type="molecule type" value="Genomic_DNA"/>
</dbReference>
<gene>
    <name evidence="2" type="ORF">GRI94_01915</name>
    <name evidence="3" type="ORF">GRI94_16005</name>
</gene>
<evidence type="ECO:0000313" key="4">
    <source>
        <dbReference type="Proteomes" id="UP000446786"/>
    </source>
</evidence>
<dbReference type="Proteomes" id="UP000446786">
    <property type="component" value="Unassembled WGS sequence"/>
</dbReference>
<sequence length="287" mass="29790">MSIAPPNASILPFHVQQIPASSGRDPGQQGKQETQGFGDILKTLQEDGTDADGKPLTEDRMQEITAALQDLERGIELESARHRYTLQVHVGDRALAFNARPLVGPAAAEFSSTLVADGVQGTAALAAGPAAGQQAGQTIAALDGVSVEPDFMLNATDERHAAARFARSATVAANTTAIPTSRAVPAGPSQQSAPQQATQRVADNTRALDPARPAEAARSPAMSLPMQARAQLFAQLVAAASEYRVAVRGAQLSQADNDRLIADIRAALRSYGLADLPISLSASAGDA</sequence>
<proteinExistence type="predicted"/>
<evidence type="ECO:0000256" key="1">
    <source>
        <dbReference type="SAM" id="MobiDB-lite"/>
    </source>
</evidence>
<dbReference type="EMBL" id="WTYE01000001">
    <property type="protein sequence ID" value="MXP30573.1"/>
    <property type="molecule type" value="Genomic_DNA"/>
</dbReference>
<dbReference type="AlphaFoldDB" id="A0A845AVX9"/>
<evidence type="ECO:0000313" key="3">
    <source>
        <dbReference type="EMBL" id="MXP33333.1"/>
    </source>
</evidence>
<evidence type="ECO:0000313" key="2">
    <source>
        <dbReference type="EMBL" id="MXP30573.1"/>
    </source>
</evidence>
<feature type="compositionally biased region" description="Low complexity" evidence="1">
    <location>
        <begin position="185"/>
        <end position="199"/>
    </location>
</feature>
<dbReference type="RefSeq" id="WP_160778105.1">
    <property type="nucleotide sequence ID" value="NZ_BAAAZF010000001.1"/>
</dbReference>
<reference evidence="3 4" key="1">
    <citation type="submission" date="2019-12" db="EMBL/GenBank/DDBJ databases">
        <title>Genomic-based taxomic classification of the family Erythrobacteraceae.</title>
        <authorList>
            <person name="Xu L."/>
        </authorList>
    </citation>
    <scope>NUCLEOTIDE SEQUENCE [LARGE SCALE GENOMIC DNA]</scope>
    <source>
        <strain evidence="3 4">JCM 16677</strain>
    </source>
</reference>
<organism evidence="3 4">
    <name type="scientific">Parerythrobacter jejuensis</name>
    <dbReference type="NCBI Taxonomy" id="795812"/>
    <lineage>
        <taxon>Bacteria</taxon>
        <taxon>Pseudomonadati</taxon>
        <taxon>Pseudomonadota</taxon>
        <taxon>Alphaproteobacteria</taxon>
        <taxon>Sphingomonadales</taxon>
        <taxon>Erythrobacteraceae</taxon>
        <taxon>Parerythrobacter</taxon>
    </lineage>
</organism>